<dbReference type="EMBL" id="VWOX01000005">
    <property type="protein sequence ID" value="KAA5543612.1"/>
    <property type="molecule type" value="Genomic_DNA"/>
</dbReference>
<protein>
    <submittedName>
        <fullName evidence="5">SpoIIE family protein phosphatase</fullName>
    </submittedName>
</protein>
<sequence>MSFDSKRTAAPVRQRRSGSRKQLGKDCLGRGSFGQSVATGFIQAFLKPGFFFVTTPPVPNYLRVHRGDDRSLARSSQPSSKEQFWNAFSAATGWRIDDQHGGDQIDVLPTVDLDLMGDQPGPSHPPVVRANAAELAKLASSMVAEIDQLQSVIRRQEVELAAHATAAIGFQPSQRGAQAVQETLQLAVESIGFDAAAIYMLDDQTQYLNLRAMTGLPADRLRAQPRSLRGSRADLEALVQDVVLIDDLTGPAAATWCAPEPAGAAVCAALYKGDLPIGTLWLFRDKPIPLGESVASVAKMAAAQITLHLSEAVSARHETSRRQALEAVRDVAAWQFTSLPVGIQLAEGWSVDGMIESHNDWAVGWHAWDVLPDGSLMIALAQAEDCTASGAMVAAIARAALTAHCGYRHSLPQLMQRTNDTLWQTNTAEQLLGMLYARLDPDTGEGEVVSAGQLGGLVASKYGYRPLIGSGTTPLASAMDAEFFHSTFHLGSGETLLAYGPGLAADGIGQDLLGCCLKKAAGGSDSPLAVVRREMAAFPTRNERGLVALTRE</sequence>
<dbReference type="PANTHER" id="PTHR43156:SF2">
    <property type="entry name" value="STAGE II SPORULATION PROTEIN E"/>
    <property type="match status" value="1"/>
</dbReference>
<accession>A0A5M6DBC2</accession>
<dbReference type="AlphaFoldDB" id="A0A5M6DBC2"/>
<dbReference type="Gene3D" id="3.30.450.40">
    <property type="match status" value="1"/>
</dbReference>
<proteinExistence type="predicted"/>
<evidence type="ECO:0000313" key="5">
    <source>
        <dbReference type="EMBL" id="KAA5543612.1"/>
    </source>
</evidence>
<dbReference type="PANTHER" id="PTHR43156">
    <property type="entry name" value="STAGE II SPORULATION PROTEIN E-RELATED"/>
    <property type="match status" value="1"/>
</dbReference>
<reference evidence="5 6" key="1">
    <citation type="submission" date="2019-08" db="EMBL/GenBank/DDBJ databases">
        <authorList>
            <person name="Dhanesh K."/>
            <person name="Kumar G."/>
            <person name="Sasikala C."/>
            <person name="Venkata Ramana C."/>
        </authorList>
    </citation>
    <scope>NUCLEOTIDE SEQUENCE [LARGE SCALE GENOMIC DNA]</scope>
    <source>
        <strain evidence="5 6">JC645</strain>
    </source>
</reference>
<evidence type="ECO:0000256" key="2">
    <source>
        <dbReference type="SAM" id="MobiDB-lite"/>
    </source>
</evidence>
<dbReference type="InterPro" id="IPR036457">
    <property type="entry name" value="PPM-type-like_dom_sf"/>
</dbReference>
<evidence type="ECO:0000313" key="6">
    <source>
        <dbReference type="Proteomes" id="UP000324479"/>
    </source>
</evidence>
<gene>
    <name evidence="5" type="ORF">FYK55_10395</name>
</gene>
<organism evidence="5 6">
    <name type="scientific">Roseiconus nitratireducens</name>
    <dbReference type="NCBI Taxonomy" id="2605748"/>
    <lineage>
        <taxon>Bacteria</taxon>
        <taxon>Pseudomonadati</taxon>
        <taxon>Planctomycetota</taxon>
        <taxon>Planctomycetia</taxon>
        <taxon>Pirellulales</taxon>
        <taxon>Pirellulaceae</taxon>
        <taxon>Roseiconus</taxon>
    </lineage>
</organism>
<name>A0A5M6DBC2_9BACT</name>
<evidence type="ECO:0000259" key="4">
    <source>
        <dbReference type="Pfam" id="PF07228"/>
    </source>
</evidence>
<dbReference type="InterPro" id="IPR001932">
    <property type="entry name" value="PPM-type_phosphatase-like_dom"/>
</dbReference>
<dbReference type="Pfam" id="PF07228">
    <property type="entry name" value="SpoIIE"/>
    <property type="match status" value="1"/>
</dbReference>
<dbReference type="InterPro" id="IPR052016">
    <property type="entry name" value="Bact_Sigma-Reg"/>
</dbReference>
<feature type="domain" description="PPM-type phosphatase" evidence="4">
    <location>
        <begin position="373"/>
        <end position="502"/>
    </location>
</feature>
<evidence type="ECO:0000259" key="3">
    <source>
        <dbReference type="Pfam" id="PF01590"/>
    </source>
</evidence>
<keyword evidence="6" id="KW-1185">Reference proteome</keyword>
<keyword evidence="1" id="KW-0378">Hydrolase</keyword>
<dbReference type="Gene3D" id="3.60.40.10">
    <property type="entry name" value="PPM-type phosphatase domain"/>
    <property type="match status" value="1"/>
</dbReference>
<dbReference type="InterPro" id="IPR029016">
    <property type="entry name" value="GAF-like_dom_sf"/>
</dbReference>
<dbReference type="SUPFAM" id="SSF55781">
    <property type="entry name" value="GAF domain-like"/>
    <property type="match status" value="1"/>
</dbReference>
<evidence type="ECO:0000256" key="1">
    <source>
        <dbReference type="ARBA" id="ARBA00022801"/>
    </source>
</evidence>
<feature type="domain" description="GAF" evidence="3">
    <location>
        <begin position="178"/>
        <end position="308"/>
    </location>
</feature>
<dbReference type="GO" id="GO:0016791">
    <property type="term" value="F:phosphatase activity"/>
    <property type="evidence" value="ECO:0007669"/>
    <property type="project" value="TreeGrafter"/>
</dbReference>
<dbReference type="InterPro" id="IPR003018">
    <property type="entry name" value="GAF"/>
</dbReference>
<dbReference type="Pfam" id="PF01590">
    <property type="entry name" value="GAF"/>
    <property type="match status" value="1"/>
</dbReference>
<comment type="caution">
    <text evidence="5">The sequence shown here is derived from an EMBL/GenBank/DDBJ whole genome shotgun (WGS) entry which is preliminary data.</text>
</comment>
<dbReference type="Proteomes" id="UP000324479">
    <property type="component" value="Unassembled WGS sequence"/>
</dbReference>
<feature type="region of interest" description="Disordered" evidence="2">
    <location>
        <begin position="1"/>
        <end position="26"/>
    </location>
</feature>